<evidence type="ECO:0000256" key="9">
    <source>
        <dbReference type="ARBA" id="ARBA00022989"/>
    </source>
</evidence>
<reference evidence="17" key="1">
    <citation type="journal article" date="2013" name="Genetics">
        <title>The draft genome and transcriptome of Panagrellus redivivus are shaped by the harsh demands of a free-living lifestyle.</title>
        <authorList>
            <person name="Srinivasan J."/>
            <person name="Dillman A.R."/>
            <person name="Macchietto M.G."/>
            <person name="Heikkinen L."/>
            <person name="Lakso M."/>
            <person name="Fracchia K.M."/>
            <person name="Antoshechkin I."/>
            <person name="Mortazavi A."/>
            <person name="Wong G."/>
            <person name="Sternberg P.W."/>
        </authorList>
    </citation>
    <scope>NUCLEOTIDE SEQUENCE [LARGE SCALE GENOMIC DNA]</scope>
    <source>
        <strain evidence="17">MT8872</strain>
    </source>
</reference>
<dbReference type="PANTHER" id="PTHR11731">
    <property type="entry name" value="PROTEASE FAMILY S9B,C DIPEPTIDYL-PEPTIDASE IV-RELATED"/>
    <property type="match status" value="1"/>
</dbReference>
<feature type="transmembrane region" description="Helical" evidence="14">
    <location>
        <begin position="58"/>
        <end position="80"/>
    </location>
</feature>
<dbReference type="Proteomes" id="UP000492821">
    <property type="component" value="Unassembled WGS sequence"/>
</dbReference>
<proteinExistence type="inferred from homology"/>
<comment type="similarity">
    <text evidence="2">Belongs to the peptidase S9B family. DPPIV subfamily.</text>
</comment>
<comment type="function">
    <text evidence="13">Removes N-terminal dipeptides sequentially from polypeptides. Essential for control of distal tip cell migration.</text>
</comment>
<evidence type="ECO:0000256" key="5">
    <source>
        <dbReference type="ARBA" id="ARBA00022692"/>
    </source>
</evidence>
<keyword evidence="17" id="KW-1185">Reference proteome</keyword>
<keyword evidence="4" id="KW-0645">Protease</keyword>
<keyword evidence="7" id="KW-0720">Serine protease</keyword>
<evidence type="ECO:0000256" key="1">
    <source>
        <dbReference type="ARBA" id="ARBA00004606"/>
    </source>
</evidence>
<dbReference type="Pfam" id="PF00930">
    <property type="entry name" value="DPPIV_N"/>
    <property type="match status" value="1"/>
</dbReference>
<dbReference type="SUPFAM" id="SSF82171">
    <property type="entry name" value="DPP6 N-terminal domain-like"/>
    <property type="match status" value="1"/>
</dbReference>
<evidence type="ECO:0000259" key="16">
    <source>
        <dbReference type="Pfam" id="PF00930"/>
    </source>
</evidence>
<dbReference type="GO" id="GO:0004177">
    <property type="term" value="F:aminopeptidase activity"/>
    <property type="evidence" value="ECO:0007669"/>
    <property type="project" value="UniProtKB-KW"/>
</dbReference>
<feature type="domain" description="Peptidase S9 prolyl oligopeptidase catalytic" evidence="15">
    <location>
        <begin position="625"/>
        <end position="821"/>
    </location>
</feature>
<dbReference type="GO" id="GO:0005886">
    <property type="term" value="C:plasma membrane"/>
    <property type="evidence" value="ECO:0007669"/>
    <property type="project" value="TreeGrafter"/>
</dbReference>
<evidence type="ECO:0000256" key="14">
    <source>
        <dbReference type="SAM" id="Phobius"/>
    </source>
</evidence>
<protein>
    <submittedName>
        <fullName evidence="18">Dipeptidyl aminopeptidase-like protein 6</fullName>
    </submittedName>
</protein>
<feature type="transmembrane region" description="Helical" evidence="14">
    <location>
        <begin position="20"/>
        <end position="37"/>
    </location>
</feature>
<dbReference type="GO" id="GO:0008236">
    <property type="term" value="F:serine-type peptidase activity"/>
    <property type="evidence" value="ECO:0007669"/>
    <property type="project" value="UniProtKB-KW"/>
</dbReference>
<keyword evidence="5 14" id="KW-0812">Transmembrane</keyword>
<evidence type="ECO:0000256" key="10">
    <source>
        <dbReference type="ARBA" id="ARBA00023136"/>
    </source>
</evidence>
<evidence type="ECO:0000256" key="13">
    <source>
        <dbReference type="ARBA" id="ARBA00058505"/>
    </source>
</evidence>
<evidence type="ECO:0000256" key="7">
    <source>
        <dbReference type="ARBA" id="ARBA00022825"/>
    </source>
</evidence>
<evidence type="ECO:0000256" key="6">
    <source>
        <dbReference type="ARBA" id="ARBA00022801"/>
    </source>
</evidence>
<name>A0A7E4VGT8_PANRE</name>
<sequence length="830" mass="92788">MFARAGGGGGPPVPAFNKSGGGSSVLAAVAAGSAILTRDSALFQELIGSAPQQRNWRGIVTALLVIGGICSMIFIAILIFTPMGYGSLKTGTPVSLSDVVGPSFMSPIEAMDFVDGQHLSVRYADSVVLLDVSKSPPEKSVLLDSDALFRYGKPNIVSVTPDRRYVIAGYSVWKKPGKLNIRIYDTTDSSFEDIGPTKSGEEPIQVLAWNPKDHDFAFVHENDIYYQEKPGTKAVKRITTSGNATVLNGVADWIYEEEILQTSKALWWSKDGQDLAFLTIDNTKVDKVDIPQYGKRQYPETIRMPYPKTGAAALPLIKLNAWRKTDGVTKTFEVGLRTAELATYLFSAKWIKLHGQSVLVAVFSNRFQNHTTITLCTYESGKCLPNHEQRYTLGDMSLWAEPENYDVTFHNDKSYFVMLPQLKPSGNVYTQIARVTVSADLSTSRVAFVSLGEYDVDRINYYDAKREKIYFTAAAPTPSKRFLYEASALPTVKNTDHCLTCNVSKECTFHETQFSSDGDHLFLNCKGIGLPHVILSSLSSNLSNMGEYGRNPYLEKAIHYTQVLPRVLYDNVTLRNGYQARVKMLLPPGLNDIKSYDKRYPVLIDVYAGPGTQKATDEWLANSVDIYFASNPHYVVVLIDGRGSGGQGWRQKAPMYGALGTVEVDDQIETVRRLMAKYYFMDNHRVAIWGWSYGGFVAARAVERDTRGTFRCAASVAPVTHFKFYDATYTERYMSSASKEAYEATDLSHNVTAFHDVQYFLAHGTGDDNVHFQNTAVFIRALSDENVQFDLSVYPDDTHSLGSSRWHLYHKLTNFFKRCFDLDQTYYHKK</sequence>
<dbReference type="AlphaFoldDB" id="A0A7E4VGT8"/>
<evidence type="ECO:0000313" key="17">
    <source>
        <dbReference type="Proteomes" id="UP000492821"/>
    </source>
</evidence>
<feature type="domain" description="Dipeptidylpeptidase IV N-terminal" evidence="16">
    <location>
        <begin position="161"/>
        <end position="531"/>
    </location>
</feature>
<dbReference type="InterPro" id="IPR029058">
    <property type="entry name" value="AB_hydrolase_fold"/>
</dbReference>
<dbReference type="Gene3D" id="2.140.10.30">
    <property type="entry name" value="Dipeptidylpeptidase IV, N-terminal domain"/>
    <property type="match status" value="1"/>
</dbReference>
<accession>A0A7E4VGT8</accession>
<dbReference type="FunFam" id="3.40.50.1820:FF:000003">
    <property type="entry name" value="Dipeptidyl peptidase 4"/>
    <property type="match status" value="1"/>
</dbReference>
<evidence type="ECO:0000256" key="2">
    <source>
        <dbReference type="ARBA" id="ARBA00010036"/>
    </source>
</evidence>
<dbReference type="Gene3D" id="3.40.50.1820">
    <property type="entry name" value="alpha/beta hydrolase"/>
    <property type="match status" value="1"/>
</dbReference>
<dbReference type="InterPro" id="IPR002469">
    <property type="entry name" value="Peptidase_S9B_N"/>
</dbReference>
<organism evidence="17 18">
    <name type="scientific">Panagrellus redivivus</name>
    <name type="common">Microworm</name>
    <dbReference type="NCBI Taxonomy" id="6233"/>
    <lineage>
        <taxon>Eukaryota</taxon>
        <taxon>Metazoa</taxon>
        <taxon>Ecdysozoa</taxon>
        <taxon>Nematoda</taxon>
        <taxon>Chromadorea</taxon>
        <taxon>Rhabditida</taxon>
        <taxon>Tylenchina</taxon>
        <taxon>Panagrolaimomorpha</taxon>
        <taxon>Panagrolaimoidea</taxon>
        <taxon>Panagrolaimidae</taxon>
        <taxon>Panagrellus</taxon>
    </lineage>
</organism>
<evidence type="ECO:0000256" key="12">
    <source>
        <dbReference type="ARBA" id="ARBA00037847"/>
    </source>
</evidence>
<keyword evidence="3" id="KW-0031">Aminopeptidase</keyword>
<evidence type="ECO:0000256" key="8">
    <source>
        <dbReference type="ARBA" id="ARBA00022968"/>
    </source>
</evidence>
<evidence type="ECO:0000256" key="11">
    <source>
        <dbReference type="ARBA" id="ARBA00023180"/>
    </source>
</evidence>
<dbReference type="PANTHER" id="PTHR11731:SF200">
    <property type="entry name" value="DIPEPTIDYL PEPTIDASE 10, ISOFORM B"/>
    <property type="match status" value="1"/>
</dbReference>
<dbReference type="GO" id="GO:0012505">
    <property type="term" value="C:endomembrane system"/>
    <property type="evidence" value="ECO:0007669"/>
    <property type="project" value="UniProtKB-SubCell"/>
</dbReference>
<dbReference type="WBParaSite" id="Pan_g20651.t2">
    <property type="protein sequence ID" value="Pan_g20651.t2"/>
    <property type="gene ID" value="Pan_g20651"/>
</dbReference>
<dbReference type="InterPro" id="IPR050278">
    <property type="entry name" value="Serine_Prot_S9B/DPPIV"/>
</dbReference>
<comment type="subcellular location">
    <subcellularLocation>
        <location evidence="12">Endomembrane system</location>
        <topology evidence="12">Single-pass membrane protein</topology>
    </subcellularLocation>
    <subcellularLocation>
        <location evidence="1">Membrane</location>
        <topology evidence="1">Single-pass type II membrane protein</topology>
    </subcellularLocation>
</comment>
<reference evidence="18" key="2">
    <citation type="submission" date="2020-10" db="UniProtKB">
        <authorList>
            <consortium name="WormBaseParasite"/>
        </authorList>
    </citation>
    <scope>IDENTIFICATION</scope>
</reference>
<evidence type="ECO:0000313" key="18">
    <source>
        <dbReference type="WBParaSite" id="Pan_g20651.t2"/>
    </source>
</evidence>
<dbReference type="GO" id="GO:0008239">
    <property type="term" value="F:dipeptidyl-peptidase activity"/>
    <property type="evidence" value="ECO:0007669"/>
    <property type="project" value="TreeGrafter"/>
</dbReference>
<keyword evidence="9 14" id="KW-1133">Transmembrane helix</keyword>
<dbReference type="SUPFAM" id="SSF53474">
    <property type="entry name" value="alpha/beta-Hydrolases"/>
    <property type="match status" value="1"/>
</dbReference>
<keyword evidence="11" id="KW-0325">Glycoprotein</keyword>
<dbReference type="InterPro" id="IPR001375">
    <property type="entry name" value="Peptidase_S9_cat"/>
</dbReference>
<dbReference type="GO" id="GO:0006508">
    <property type="term" value="P:proteolysis"/>
    <property type="evidence" value="ECO:0007669"/>
    <property type="project" value="UniProtKB-KW"/>
</dbReference>
<keyword evidence="10 14" id="KW-0472">Membrane</keyword>
<keyword evidence="6" id="KW-0378">Hydrolase</keyword>
<keyword evidence="8" id="KW-0735">Signal-anchor</keyword>
<evidence type="ECO:0000256" key="4">
    <source>
        <dbReference type="ARBA" id="ARBA00022670"/>
    </source>
</evidence>
<evidence type="ECO:0000259" key="15">
    <source>
        <dbReference type="Pfam" id="PF00326"/>
    </source>
</evidence>
<dbReference type="Pfam" id="PF00326">
    <property type="entry name" value="Peptidase_S9"/>
    <property type="match status" value="1"/>
</dbReference>
<evidence type="ECO:0000256" key="3">
    <source>
        <dbReference type="ARBA" id="ARBA00022438"/>
    </source>
</evidence>